<gene>
    <name evidence="2" type="ORF">TPC1_30004</name>
</gene>
<protein>
    <submittedName>
        <fullName evidence="2">Uncharacterized protein</fullName>
    </submittedName>
</protein>
<name>A0A146K4J7_9EUKA</name>
<evidence type="ECO:0000256" key="1">
    <source>
        <dbReference type="SAM" id="MobiDB-lite"/>
    </source>
</evidence>
<evidence type="ECO:0000313" key="2">
    <source>
        <dbReference type="EMBL" id="JAP90501.1"/>
    </source>
</evidence>
<dbReference type="EMBL" id="GDID01006105">
    <property type="protein sequence ID" value="JAP90501.1"/>
    <property type="molecule type" value="Transcribed_RNA"/>
</dbReference>
<feature type="non-terminal residue" evidence="2">
    <location>
        <position position="1"/>
    </location>
</feature>
<proteinExistence type="predicted"/>
<organism evidence="2">
    <name type="scientific">Trepomonas sp. PC1</name>
    <dbReference type="NCBI Taxonomy" id="1076344"/>
    <lineage>
        <taxon>Eukaryota</taxon>
        <taxon>Metamonada</taxon>
        <taxon>Diplomonadida</taxon>
        <taxon>Hexamitidae</taxon>
        <taxon>Hexamitinae</taxon>
        <taxon>Trepomonas</taxon>
    </lineage>
</organism>
<feature type="compositionally biased region" description="Polar residues" evidence="1">
    <location>
        <begin position="1573"/>
        <end position="1596"/>
    </location>
</feature>
<feature type="compositionally biased region" description="Low complexity" evidence="1">
    <location>
        <begin position="1548"/>
        <end position="1560"/>
    </location>
</feature>
<accession>A0A146K4J7</accession>
<reference evidence="2" key="1">
    <citation type="submission" date="2015-07" db="EMBL/GenBank/DDBJ databases">
        <title>Adaptation to a free-living lifestyle via gene acquisitions in the diplomonad Trepomonas sp. PC1.</title>
        <authorList>
            <person name="Xu F."/>
            <person name="Jerlstrom-Hultqvist J."/>
            <person name="Kolisko M."/>
            <person name="Simpson A.G.B."/>
            <person name="Roger A.J."/>
            <person name="Svard S.G."/>
            <person name="Andersson J.O."/>
        </authorList>
    </citation>
    <scope>NUCLEOTIDE SEQUENCE</scope>
    <source>
        <strain evidence="2">PC1</strain>
    </source>
</reference>
<sequence>YNFDELLSDCKVKSKEELISNLKYLDYQQIINIQNAQKNWTQWECPELKAILNTHITPKIDQDEIDFLYNLISFLFKRSSILKSACILSLDDFLSGLSALQPDDFYQIKQNPSYQKSLYQALKIDDSFIEGKITAQCQDFVLTQQNLKLLQAKIAERSTKPIFGREIKAEKPLSEQMGVFDQKPAGNVQYAFQANKTNVKTRTNPGLFDKKVLDKFEPKTQGMLNGFEPLKNNFQQDLHQKQQTVPQVAVQQLAEAQNDLQEKIDKMKPKEETLSDEEFEDFKEMLEQITFEEKFKLRDMQKQKIDEKQIQEPKLVILLQSSGFWYVTESFFKTLKIEVLKLSEAKSLQFLQDHKFNDIQQLIQQLMSHQQKFNFCQPATHEQSTQKFPLLRREIAKYINISKCEANFISQFSRFLNEQEPDPTANLQILFKQIGLESDFEANVCQMKQFSEKYGNNPLFSDVFAQNLEQKRFNPVLQVVVDQFKNVKSSKNDPEQILKLVIGVIKTEQDKYVQQVQKTYGIDLEEFQNFFRYLTDQIKRQLKLMSTEQISYNNIIKFKVLQIVRQGLGIDKVPNDYQIEDIVKQIKQRKVILEHLNLQDLTDLGKLDEIFQNTTLEKQLKQLSFSNREGIILSDDFIQQKLIKHLRINIFNGSNNLIYMSVSDLKKIGSIIHKNAQLVQNIINNIPDLSEQLLQKHDLTLFAVEKGLKNYFKTDFAFKKSENQNHFQLQQIIFDEFQEQCDCEDFRKQFVVAEKLQKQVEEVQKAFKLLELTDGFDINVDQFRKIILNDKETAQSVKVGEISPQNAKLLEIRNAIKLITGSHQTNAAEFVQQFAQIVLDQKKQFAEEFDGQCRKILKNAQIAEKQSPFEQVLEHFGENLVKYRKIDLYKKLPEVKNCLIQKSLKEKENQMREYLEKSPSKLKLASVDVHCIIEQILQIQEAKPTLEDAIHPFSTLGDLETALQKYLHQDLTQLMTKTTIKIEFNELKNLLNKFNIEIDCDFMQKFHDFDQSCKKMNDISKEIIQKFNEIFDQNFKSLAQVAEFVDQNEKIAKQVQLNEQLHQNPNLKPLRVAIFKATQKCNVDCAKFAEGFVHLYKEAHKVSFEDKFGVKVDQVVQMIGEFTWQEIWNCFKNKTYKVKNEEYVIENQLIKTRFKEIHQMDYNGQQYVIDFMQAFLKLYTSRQNNLHCVAKNIDNLAQLDRQMFNFKSQIRSIPQLFGTVIDDQELVNLVKKYTSGYQTVSIQLLQRIGEIITPFQERFGCSIERLLTDVDEFDTNQLQQCIKPPQIDQYDAEQTQLTQKLKLNPQGIDFDHFTKKLAKLQTKRKEYLKLLNPDLETLDQLHKMLQKHSNRLRTLTQEGQTQVDDSKLSDIIKQFTNLTITTELLQKINETCKKPLGTFEEEFGVTIQLILQKIDQFDAESVQMCFDGAGEEFETEKKQIIEKFTSQTTTDFDIYHFVQGFQKLIDNRKYYLNLIDENIDNLDQLEQKLQKHRTRICKLDLQLGDMVADQKICKLFVQFTTVPLTTDFLVEAGKVFRNPELKVEGNFQQGPTQQDPAQQPTKAGPTPYPQQPPKQNVEINQNPNNFKQDSTLQPQKADTEPQPPQEKVELQAPEMPTKKCLEILKCDSVADLTDQINRYTGRTGLMKAKQHQSVYNKEIQGILTMKFKFDTLTLETMEQIGAYLQKSRNLAQQKLNEELAQQEILVKQNLMKTFEQFEFQGDFESQIEQFLRQVEGNANLVIGYYEQDISITDCYNLIQRLQQIQVCRNVKNVIKFAEFFANAFVQKEAEEFYKDACKKLIGYLKVPAQIAQQPRYYGYPFDVYSSLPLPKLESEIVRIMKQLNAMQYSSYHYQKVNVNQLLTNQIHQPHRFDKLINTKIIQIQNEIQQAAQNNLYQKIQNPFSFLHLLLSLFETHVPTPEEIILSQDLAKIREMSRNVQLKPQTPLNNLQALQFSKHYQFMQQLSEISEDYCQWFIEHLGYQEYQQQPHFIFKTELTLENVEEFQANLCFLQPKTQNEMQKELKAFYLYVKDETQRKMVDQAVKCSESKNIEDVKELMRMILQKGAVCLAQALGAVMYTVENNPLTTEKVNLKEIDEDIMLWKYHDTIVMYVDHKIEDLIDKE</sequence>
<feature type="region of interest" description="Disordered" evidence="1">
    <location>
        <begin position="1545"/>
        <end position="1614"/>
    </location>
</feature>